<organism evidence="2 3">
    <name type="scientific">Microbacterium phycohabitans</name>
    <dbReference type="NCBI Taxonomy" id="3075993"/>
    <lineage>
        <taxon>Bacteria</taxon>
        <taxon>Bacillati</taxon>
        <taxon>Actinomycetota</taxon>
        <taxon>Actinomycetes</taxon>
        <taxon>Micrococcales</taxon>
        <taxon>Microbacteriaceae</taxon>
        <taxon>Microbacterium</taxon>
    </lineage>
</organism>
<dbReference type="InterPro" id="IPR053140">
    <property type="entry name" value="GDSL_Rv0518-like"/>
</dbReference>
<proteinExistence type="predicted"/>
<dbReference type="InterPro" id="IPR036514">
    <property type="entry name" value="SGNH_hydro_sf"/>
</dbReference>
<gene>
    <name evidence="2" type="ORF">RWH44_09175</name>
</gene>
<evidence type="ECO:0000313" key="3">
    <source>
        <dbReference type="Proteomes" id="UP001261125"/>
    </source>
</evidence>
<sequence length="256" mass="28209">MASVRYVAIGDSFTEGVGDELPDGTVRGWADLAAQGWADAAGEPIQYANLAIRGKLIEPIVAQQLEPALALKPTHLSFNGGGNDMLRPRTGIGRIVDLFDHVMRRCDEEGVQLIVLSGANPSAGLPLGALIEARGDRLSHAVEKRLEKRPDVITAYNWFDRELAGGEFWSVDRLHMNARGHHRVAARVIESVGLTPPGEWWHLREIPEVERLKGSAYYREHVGPWVRRRLSRTSSGDGREPKFGGGWVTLEPVSGR</sequence>
<accession>A0ABU3SM32</accession>
<dbReference type="CDD" id="cd01832">
    <property type="entry name" value="SGNH_hydrolase_like_1"/>
    <property type="match status" value="1"/>
</dbReference>
<name>A0ABU3SM32_9MICO</name>
<dbReference type="EMBL" id="JAWDIT010000003">
    <property type="protein sequence ID" value="MDU0345877.1"/>
    <property type="molecule type" value="Genomic_DNA"/>
</dbReference>
<keyword evidence="2" id="KW-0378">Hydrolase</keyword>
<feature type="domain" description="SGNH hydrolase-type esterase" evidence="1">
    <location>
        <begin position="8"/>
        <end position="182"/>
    </location>
</feature>
<dbReference type="InterPro" id="IPR013830">
    <property type="entry name" value="SGNH_hydro"/>
</dbReference>
<comment type="caution">
    <text evidence="2">The sequence shown here is derived from an EMBL/GenBank/DDBJ whole genome shotgun (WGS) entry which is preliminary data.</text>
</comment>
<dbReference type="Proteomes" id="UP001261125">
    <property type="component" value="Unassembled WGS sequence"/>
</dbReference>
<dbReference type="Gene3D" id="3.40.50.1110">
    <property type="entry name" value="SGNH hydrolase"/>
    <property type="match status" value="1"/>
</dbReference>
<protein>
    <submittedName>
        <fullName evidence="2">SGNH/GDSL hydrolase family protein</fullName>
        <ecNumber evidence="2">3.1.-.-</ecNumber>
    </submittedName>
</protein>
<evidence type="ECO:0000259" key="1">
    <source>
        <dbReference type="Pfam" id="PF13472"/>
    </source>
</evidence>
<dbReference type="EC" id="3.1.-.-" evidence="2"/>
<dbReference type="Pfam" id="PF13472">
    <property type="entry name" value="Lipase_GDSL_2"/>
    <property type="match status" value="1"/>
</dbReference>
<keyword evidence="3" id="KW-1185">Reference proteome</keyword>
<dbReference type="GO" id="GO:0016787">
    <property type="term" value="F:hydrolase activity"/>
    <property type="evidence" value="ECO:0007669"/>
    <property type="project" value="UniProtKB-KW"/>
</dbReference>
<dbReference type="SUPFAM" id="SSF52266">
    <property type="entry name" value="SGNH hydrolase"/>
    <property type="match status" value="1"/>
</dbReference>
<dbReference type="RefSeq" id="WP_316004354.1">
    <property type="nucleotide sequence ID" value="NZ_JAWDIT010000003.1"/>
</dbReference>
<dbReference type="PANTHER" id="PTHR43784">
    <property type="entry name" value="GDSL-LIKE LIPASE/ACYLHYDROLASE, PUTATIVE (AFU_ORTHOLOGUE AFUA_2G00820)-RELATED"/>
    <property type="match status" value="1"/>
</dbReference>
<dbReference type="PANTHER" id="PTHR43784:SF2">
    <property type="entry name" value="GDSL-LIKE LIPASE_ACYLHYDROLASE, PUTATIVE (AFU_ORTHOLOGUE AFUA_2G00820)-RELATED"/>
    <property type="match status" value="1"/>
</dbReference>
<evidence type="ECO:0000313" key="2">
    <source>
        <dbReference type="EMBL" id="MDU0345877.1"/>
    </source>
</evidence>
<reference evidence="2 3" key="1">
    <citation type="submission" date="2023-09" db="EMBL/GenBank/DDBJ databases">
        <title>Microbacterium fusihabitans sp. nov., Microbacterium phycihabitans sp. nov., and Microbacterium cervinum sp. nov., isolated from dried seaweeds of beach.</title>
        <authorList>
            <person name="Lee S.D."/>
        </authorList>
    </citation>
    <scope>NUCLEOTIDE SEQUENCE [LARGE SCALE GENOMIC DNA]</scope>
    <source>
        <strain evidence="2 3">KSW2-29</strain>
    </source>
</reference>